<dbReference type="Gene3D" id="1.10.10.10">
    <property type="entry name" value="Winged helix-like DNA-binding domain superfamily/Winged helix DNA-binding domain"/>
    <property type="match status" value="1"/>
</dbReference>
<dbReference type="Pfam" id="PF09339">
    <property type="entry name" value="HTH_IclR"/>
    <property type="match status" value="1"/>
</dbReference>
<keyword evidence="3" id="KW-0804">Transcription</keyword>
<evidence type="ECO:0000259" key="6">
    <source>
        <dbReference type="PROSITE" id="PS51078"/>
    </source>
</evidence>
<accession>A0A3M8AMF3</accession>
<reference evidence="7 8" key="1">
    <citation type="submission" date="2018-10" db="EMBL/GenBank/DDBJ databases">
        <title>Isolation, diversity and antibacterial activity of antinobacteria from the wheat rhizosphere soil.</title>
        <authorList>
            <person name="Sun T."/>
        </authorList>
    </citation>
    <scope>NUCLEOTIDE SEQUENCE [LARGE SCALE GENOMIC DNA]</scope>
    <source>
        <strain evidence="7 8">SJ-23</strain>
    </source>
</reference>
<sequence>MAAADAGAAGTDTTTAAPQSQTLSRGIRILEILADAREPLTIDELAQRLGVHRSVAYRLLRTLEHHRLTVRDPGGRIILGARLAALAAGVAHDVQAEALPELTSAANELAMTCFLAVLDADEIVTLTSVEPRHAIASVAQRPGTRHSIGLGAPGKVILASLPQHVWPADVDAPHRAELDEVRARGYAISHDEVIPGLRSTAVPLKLPNGQPAALAVVYVSSTRSDAEIAERLATASRSIRSALGG</sequence>
<evidence type="ECO:0000256" key="2">
    <source>
        <dbReference type="ARBA" id="ARBA00023125"/>
    </source>
</evidence>
<dbReference type="InterPro" id="IPR036388">
    <property type="entry name" value="WH-like_DNA-bd_sf"/>
</dbReference>
<name>A0A3M8AMF3_9MICO</name>
<dbReference type="AlphaFoldDB" id="A0A3M8AMF3"/>
<evidence type="ECO:0000256" key="4">
    <source>
        <dbReference type="SAM" id="MobiDB-lite"/>
    </source>
</evidence>
<dbReference type="PANTHER" id="PTHR30136">
    <property type="entry name" value="HELIX-TURN-HELIX TRANSCRIPTIONAL REGULATOR, ICLR FAMILY"/>
    <property type="match status" value="1"/>
</dbReference>
<feature type="domain" description="HTH iclR-type" evidence="5">
    <location>
        <begin position="20"/>
        <end position="81"/>
    </location>
</feature>
<dbReference type="InterPro" id="IPR005471">
    <property type="entry name" value="Tscrpt_reg_IclR_N"/>
</dbReference>
<proteinExistence type="predicted"/>
<evidence type="ECO:0000256" key="3">
    <source>
        <dbReference type="ARBA" id="ARBA00023163"/>
    </source>
</evidence>
<keyword evidence="8" id="KW-1185">Reference proteome</keyword>
<dbReference type="InterPro" id="IPR050707">
    <property type="entry name" value="HTH_MetabolicPath_Reg"/>
</dbReference>
<dbReference type="PANTHER" id="PTHR30136:SF24">
    <property type="entry name" value="HTH-TYPE TRANSCRIPTIONAL REPRESSOR ALLR"/>
    <property type="match status" value="1"/>
</dbReference>
<dbReference type="InterPro" id="IPR014757">
    <property type="entry name" value="Tscrpt_reg_IclR_C"/>
</dbReference>
<dbReference type="PROSITE" id="PS51078">
    <property type="entry name" value="ICLR_ED"/>
    <property type="match status" value="1"/>
</dbReference>
<dbReference type="PROSITE" id="PS51077">
    <property type="entry name" value="HTH_ICLR"/>
    <property type="match status" value="1"/>
</dbReference>
<dbReference type="RefSeq" id="WP_122935059.1">
    <property type="nucleotide sequence ID" value="NZ_JBHSNT010000007.1"/>
</dbReference>
<feature type="compositionally biased region" description="Low complexity" evidence="4">
    <location>
        <begin position="1"/>
        <end position="17"/>
    </location>
</feature>
<feature type="region of interest" description="Disordered" evidence="4">
    <location>
        <begin position="1"/>
        <end position="20"/>
    </location>
</feature>
<dbReference type="SUPFAM" id="SSF55781">
    <property type="entry name" value="GAF domain-like"/>
    <property type="match status" value="1"/>
</dbReference>
<dbReference type="InterPro" id="IPR029016">
    <property type="entry name" value="GAF-like_dom_sf"/>
</dbReference>
<comment type="caution">
    <text evidence="7">The sequence shown here is derived from an EMBL/GenBank/DDBJ whole genome shotgun (WGS) entry which is preliminary data.</text>
</comment>
<dbReference type="SUPFAM" id="SSF46785">
    <property type="entry name" value="Winged helix' DNA-binding domain"/>
    <property type="match status" value="1"/>
</dbReference>
<keyword evidence="1" id="KW-0805">Transcription regulation</keyword>
<organism evidence="7 8">
    <name type="scientific">Agromyces tardus</name>
    <dbReference type="NCBI Taxonomy" id="2583849"/>
    <lineage>
        <taxon>Bacteria</taxon>
        <taxon>Bacillati</taxon>
        <taxon>Actinomycetota</taxon>
        <taxon>Actinomycetes</taxon>
        <taxon>Micrococcales</taxon>
        <taxon>Microbacteriaceae</taxon>
        <taxon>Agromyces</taxon>
    </lineage>
</organism>
<dbReference type="Gene3D" id="3.30.450.40">
    <property type="match status" value="1"/>
</dbReference>
<dbReference type="SMART" id="SM00346">
    <property type="entry name" value="HTH_ICLR"/>
    <property type="match status" value="1"/>
</dbReference>
<keyword evidence="2" id="KW-0238">DNA-binding</keyword>
<evidence type="ECO:0000259" key="5">
    <source>
        <dbReference type="PROSITE" id="PS51077"/>
    </source>
</evidence>
<feature type="domain" description="IclR-ED" evidence="6">
    <location>
        <begin position="82"/>
        <end position="245"/>
    </location>
</feature>
<dbReference type="EMBL" id="RHHB01000001">
    <property type="protein sequence ID" value="RNB52219.1"/>
    <property type="molecule type" value="Genomic_DNA"/>
</dbReference>
<dbReference type="Proteomes" id="UP000275048">
    <property type="component" value="Unassembled WGS sequence"/>
</dbReference>
<dbReference type="OrthoDB" id="156285at2"/>
<gene>
    <name evidence="7" type="ORF">EDM22_00415</name>
</gene>
<evidence type="ECO:0000313" key="8">
    <source>
        <dbReference type="Proteomes" id="UP000275048"/>
    </source>
</evidence>
<evidence type="ECO:0000256" key="1">
    <source>
        <dbReference type="ARBA" id="ARBA00023015"/>
    </source>
</evidence>
<dbReference type="GO" id="GO:0003700">
    <property type="term" value="F:DNA-binding transcription factor activity"/>
    <property type="evidence" value="ECO:0007669"/>
    <property type="project" value="TreeGrafter"/>
</dbReference>
<dbReference type="GO" id="GO:0003677">
    <property type="term" value="F:DNA binding"/>
    <property type="evidence" value="ECO:0007669"/>
    <property type="project" value="UniProtKB-KW"/>
</dbReference>
<dbReference type="GO" id="GO:0045892">
    <property type="term" value="P:negative regulation of DNA-templated transcription"/>
    <property type="evidence" value="ECO:0007669"/>
    <property type="project" value="TreeGrafter"/>
</dbReference>
<evidence type="ECO:0000313" key="7">
    <source>
        <dbReference type="EMBL" id="RNB52219.1"/>
    </source>
</evidence>
<protein>
    <submittedName>
        <fullName evidence="7">HTH domain-containing protein</fullName>
    </submittedName>
</protein>
<dbReference type="InterPro" id="IPR036390">
    <property type="entry name" value="WH_DNA-bd_sf"/>
</dbReference>